<evidence type="ECO:0000313" key="2">
    <source>
        <dbReference type="WBParaSite" id="mrna-Wban_09675"/>
    </source>
</evidence>
<protein>
    <submittedName>
        <fullName evidence="2">Uncharacterized protein</fullName>
    </submittedName>
</protein>
<evidence type="ECO:0000313" key="1">
    <source>
        <dbReference type="Proteomes" id="UP000093561"/>
    </source>
</evidence>
<sequence>MLEVLYQQTANINNNNGLIYYFSNNSNSKIAEWKFFTTKKAVLVNSDRIHRIKSLRIRNLFRTMNSNLSTSGSYLFVAKNVRYEKCLCCRITNSNLSTSGSYLFVAKNVRYEKCLCCRITTAIHTIQSLCILVLQ</sequence>
<proteinExistence type="predicted"/>
<dbReference type="WBParaSite" id="mrna-Wban_09675">
    <property type="protein sequence ID" value="mrna-Wban_09675"/>
    <property type="gene ID" value="Wban_09675"/>
</dbReference>
<reference evidence="1" key="2">
    <citation type="journal article" date="2016" name="Mol. Ecol.">
        <title>Population genomics of the filarial nematode parasite Wuchereria bancrofti from mosquitoes.</title>
        <authorList>
            <person name="Small S.T."/>
            <person name="Reimer L.J."/>
            <person name="Tisch D.J."/>
            <person name="King C.L."/>
            <person name="Christensen B.M."/>
            <person name="Siba P.M."/>
            <person name="Kazura J.W."/>
            <person name="Serre D."/>
            <person name="Zimmerman P.A."/>
        </authorList>
    </citation>
    <scope>NUCLEOTIDE SEQUENCE</scope>
    <source>
        <strain evidence="1">pt0022</strain>
    </source>
</reference>
<organism evidence="1 2">
    <name type="scientific">Wuchereria bancrofti</name>
    <dbReference type="NCBI Taxonomy" id="6293"/>
    <lineage>
        <taxon>Eukaryota</taxon>
        <taxon>Metazoa</taxon>
        <taxon>Ecdysozoa</taxon>
        <taxon>Nematoda</taxon>
        <taxon>Chromadorea</taxon>
        <taxon>Rhabditida</taxon>
        <taxon>Spirurina</taxon>
        <taxon>Spiruromorpha</taxon>
        <taxon>Filarioidea</taxon>
        <taxon>Onchocercidae</taxon>
        <taxon>Wuchereria</taxon>
    </lineage>
</organism>
<dbReference type="AlphaFoldDB" id="A0AAF5Q3W9"/>
<reference evidence="1" key="1">
    <citation type="submission" date="2015-03" db="EMBL/GenBank/DDBJ databases">
        <title>Wuchereria bancrofti Genome Sequencing Papua New Guinea Strain.</title>
        <authorList>
            <person name="Small S.T."/>
            <person name="Serre D."/>
            <person name="Zimmerman P.A."/>
        </authorList>
    </citation>
    <scope>NUCLEOTIDE SEQUENCE [LARGE SCALE GENOMIC DNA]</scope>
    <source>
        <strain evidence="1">pt0022</strain>
    </source>
</reference>
<name>A0AAF5Q3W9_WUCBA</name>
<accession>A0AAF5Q3W9</accession>
<reference evidence="2" key="3">
    <citation type="submission" date="2024-02" db="UniProtKB">
        <authorList>
            <consortium name="WormBaseParasite"/>
        </authorList>
    </citation>
    <scope>IDENTIFICATION</scope>
    <source>
        <strain evidence="2">pt0022</strain>
    </source>
</reference>
<dbReference type="Proteomes" id="UP000093561">
    <property type="component" value="Unassembled WGS sequence"/>
</dbReference>